<feature type="non-terminal residue" evidence="2">
    <location>
        <position position="53"/>
    </location>
</feature>
<accession>A0A0C9YD73</accession>
<gene>
    <name evidence="2" type="ORF">PISMIDRAFT_116707</name>
</gene>
<dbReference type="InterPro" id="IPR036047">
    <property type="entry name" value="F-box-like_dom_sf"/>
</dbReference>
<evidence type="ECO:0000313" key="3">
    <source>
        <dbReference type="Proteomes" id="UP000054018"/>
    </source>
</evidence>
<reference evidence="2 3" key="1">
    <citation type="submission" date="2014-04" db="EMBL/GenBank/DDBJ databases">
        <authorList>
            <consortium name="DOE Joint Genome Institute"/>
            <person name="Kuo A."/>
            <person name="Kohler A."/>
            <person name="Costa M.D."/>
            <person name="Nagy L.G."/>
            <person name="Floudas D."/>
            <person name="Copeland A."/>
            <person name="Barry K.W."/>
            <person name="Cichocki N."/>
            <person name="Veneault-Fourrey C."/>
            <person name="LaButti K."/>
            <person name="Lindquist E.A."/>
            <person name="Lipzen A."/>
            <person name="Lundell T."/>
            <person name="Morin E."/>
            <person name="Murat C."/>
            <person name="Sun H."/>
            <person name="Tunlid A."/>
            <person name="Henrissat B."/>
            <person name="Grigoriev I.V."/>
            <person name="Hibbett D.S."/>
            <person name="Martin F."/>
            <person name="Nordberg H.P."/>
            <person name="Cantor M.N."/>
            <person name="Hua S.X."/>
        </authorList>
    </citation>
    <scope>NUCLEOTIDE SEQUENCE [LARGE SCALE GENOMIC DNA]</scope>
    <source>
        <strain evidence="2 3">441</strain>
    </source>
</reference>
<proteinExistence type="predicted"/>
<dbReference type="AlphaFoldDB" id="A0A0C9YD73"/>
<dbReference type="Gene3D" id="1.20.1280.50">
    <property type="match status" value="1"/>
</dbReference>
<evidence type="ECO:0000259" key="1">
    <source>
        <dbReference type="Pfam" id="PF12937"/>
    </source>
</evidence>
<dbReference type="HOGENOM" id="CLU_3074364_0_0_1"/>
<dbReference type="CDD" id="cd09917">
    <property type="entry name" value="F-box_SF"/>
    <property type="match status" value="1"/>
</dbReference>
<dbReference type="EMBL" id="KN833929">
    <property type="protein sequence ID" value="KIK14641.1"/>
    <property type="molecule type" value="Genomic_DNA"/>
</dbReference>
<name>A0A0C9YD73_9AGAM</name>
<organism evidence="2 3">
    <name type="scientific">Pisolithus microcarpus 441</name>
    <dbReference type="NCBI Taxonomy" id="765257"/>
    <lineage>
        <taxon>Eukaryota</taxon>
        <taxon>Fungi</taxon>
        <taxon>Dikarya</taxon>
        <taxon>Basidiomycota</taxon>
        <taxon>Agaricomycotina</taxon>
        <taxon>Agaricomycetes</taxon>
        <taxon>Agaricomycetidae</taxon>
        <taxon>Boletales</taxon>
        <taxon>Sclerodermatineae</taxon>
        <taxon>Pisolithaceae</taxon>
        <taxon>Pisolithus</taxon>
    </lineage>
</organism>
<feature type="domain" description="F-box" evidence="1">
    <location>
        <begin position="7"/>
        <end position="44"/>
    </location>
</feature>
<dbReference type="Proteomes" id="UP000054018">
    <property type="component" value="Unassembled WGS sequence"/>
</dbReference>
<sequence length="53" mass="6385">MQVAYLSLPVETWWECLSYVSKRDLQQLRLVCRFFARICFNPLFETLSWSVPN</sequence>
<evidence type="ECO:0000313" key="2">
    <source>
        <dbReference type="EMBL" id="KIK14641.1"/>
    </source>
</evidence>
<dbReference type="SUPFAM" id="SSF81383">
    <property type="entry name" value="F-box domain"/>
    <property type="match status" value="1"/>
</dbReference>
<reference evidence="3" key="2">
    <citation type="submission" date="2015-01" db="EMBL/GenBank/DDBJ databases">
        <title>Evolutionary Origins and Diversification of the Mycorrhizal Mutualists.</title>
        <authorList>
            <consortium name="DOE Joint Genome Institute"/>
            <consortium name="Mycorrhizal Genomics Consortium"/>
            <person name="Kohler A."/>
            <person name="Kuo A."/>
            <person name="Nagy L.G."/>
            <person name="Floudas D."/>
            <person name="Copeland A."/>
            <person name="Barry K.W."/>
            <person name="Cichocki N."/>
            <person name="Veneault-Fourrey C."/>
            <person name="LaButti K."/>
            <person name="Lindquist E.A."/>
            <person name="Lipzen A."/>
            <person name="Lundell T."/>
            <person name="Morin E."/>
            <person name="Murat C."/>
            <person name="Riley R."/>
            <person name="Ohm R."/>
            <person name="Sun H."/>
            <person name="Tunlid A."/>
            <person name="Henrissat B."/>
            <person name="Grigoriev I.V."/>
            <person name="Hibbett D.S."/>
            <person name="Martin F."/>
        </authorList>
    </citation>
    <scope>NUCLEOTIDE SEQUENCE [LARGE SCALE GENOMIC DNA]</scope>
    <source>
        <strain evidence="3">441</strain>
    </source>
</reference>
<dbReference type="Pfam" id="PF12937">
    <property type="entry name" value="F-box-like"/>
    <property type="match status" value="1"/>
</dbReference>
<protein>
    <submittedName>
        <fullName evidence="2">Unplaced genomic scaffold scaffold_245, whole genome shotgun sequence</fullName>
    </submittedName>
</protein>
<dbReference type="OrthoDB" id="2975812at2759"/>
<dbReference type="InterPro" id="IPR001810">
    <property type="entry name" value="F-box_dom"/>
</dbReference>
<keyword evidence="3" id="KW-1185">Reference proteome</keyword>